<dbReference type="InterPro" id="IPR036895">
    <property type="entry name" value="Uracil-DNA_glycosylase-like_sf"/>
</dbReference>
<keyword evidence="3" id="KW-1185">Reference proteome</keyword>
<gene>
    <name evidence="2" type="ORF">NEF87_000551</name>
</gene>
<dbReference type="InterPro" id="IPR005122">
    <property type="entry name" value="Uracil-DNA_glycosylase-like"/>
</dbReference>
<reference evidence="2" key="1">
    <citation type="submission" date="2022-09" db="EMBL/GenBank/DDBJ databases">
        <title>Actin cytoskeleton and complex cell architecture in an #Asgard archaeon.</title>
        <authorList>
            <person name="Ponce Toledo R.I."/>
            <person name="Schleper C."/>
            <person name="Rodrigues Oliveira T."/>
            <person name="Wollweber F."/>
            <person name="Xu J."/>
            <person name="Rittmann S."/>
            <person name="Klingl A."/>
            <person name="Pilhofer M."/>
        </authorList>
    </citation>
    <scope>NUCLEOTIDE SEQUENCE</scope>
    <source>
        <strain evidence="2">B-35</strain>
    </source>
</reference>
<protein>
    <recommendedName>
        <fullName evidence="1">Uracil-DNA glycosylase-like domain-containing protein</fullName>
    </recommendedName>
</protein>
<accession>A0ABY6HP12</accession>
<evidence type="ECO:0000313" key="2">
    <source>
        <dbReference type="EMBL" id="UYP44266.1"/>
    </source>
</evidence>
<dbReference type="Pfam" id="PF03167">
    <property type="entry name" value="UDG"/>
    <property type="match status" value="1"/>
</dbReference>
<dbReference type="EMBL" id="CP104013">
    <property type="protein sequence ID" value="UYP44266.1"/>
    <property type="molecule type" value="Genomic_DNA"/>
</dbReference>
<evidence type="ECO:0000313" key="3">
    <source>
        <dbReference type="Proteomes" id="UP001208689"/>
    </source>
</evidence>
<dbReference type="Proteomes" id="UP001208689">
    <property type="component" value="Chromosome"/>
</dbReference>
<dbReference type="Gene3D" id="3.40.470.10">
    <property type="entry name" value="Uracil-DNA glycosylase-like domain"/>
    <property type="match status" value="1"/>
</dbReference>
<feature type="domain" description="Uracil-DNA glycosylase-like" evidence="1">
    <location>
        <begin position="45"/>
        <end position="193"/>
    </location>
</feature>
<sequence>MLDLYSEIIRCCSDECNEHGAVNDPNGNKCFIPRSFYWKTSLPKKFLIIATNPGKLTEEETKEYSKIHRSNDRITIEESKEFVRKHLDIAGSMFRNAIDYDENRRKLSFHRDLLEAISKVLSIERYQVFDYVNYTNLVKCQTIRNFTYLKKSKAKDFLVKQCYHQHLKREIDFLKPDLILAYGEEVYNNLPLRSLIPTKIFVLPRIWSGATDDQRREWRNMLDVVHNNIKEIVKSIKDRMKHG</sequence>
<evidence type="ECO:0000259" key="1">
    <source>
        <dbReference type="Pfam" id="PF03167"/>
    </source>
</evidence>
<organism evidence="2 3">
    <name type="scientific">Candidatus Lokiarchaeum ossiferum</name>
    <dbReference type="NCBI Taxonomy" id="2951803"/>
    <lineage>
        <taxon>Archaea</taxon>
        <taxon>Promethearchaeati</taxon>
        <taxon>Promethearchaeota</taxon>
        <taxon>Promethearchaeia</taxon>
        <taxon>Promethearchaeales</taxon>
        <taxon>Promethearchaeaceae</taxon>
        <taxon>Candidatus Lokiarchaeum</taxon>
    </lineage>
</organism>
<name>A0ABY6HP12_9ARCH</name>
<proteinExistence type="predicted"/>